<sequence>MGGVVSSLRDLDTVTKRLVHLSENDPNKEIFVFYTSGVREAYTARQLYTLAGRFAFRLRQRGFQKGDVIANTLSNSPERARTKSKVKIFPNFQLLLADVSDIRLLAQNSKCRAVIMSPWKQGSAWKLMNPFFSGKSDQGFVDIHIDNIPDLTSAILVGRTENGENKHFLNDLKIGPDDIYVDPAERDDLLIILTTSEVPATPSLYPEVTLRF</sequence>
<comment type="caution">
    <text evidence="1">The sequence shown here is derived from an EMBL/GenBank/DDBJ whole genome shotgun (WGS) entry which is preliminary data.</text>
</comment>
<dbReference type="AlphaFoldDB" id="A0AAD8C8N3"/>
<dbReference type="Gene3D" id="3.40.50.12780">
    <property type="entry name" value="N-terminal domain of ligase-like"/>
    <property type="match status" value="1"/>
</dbReference>
<protein>
    <submittedName>
        <fullName evidence="1">2-succinylbenzoate--CoA ligase</fullName>
    </submittedName>
</protein>
<gene>
    <name evidence="1" type="ORF">Bpfe_002544</name>
</gene>
<keyword evidence="1" id="KW-0436">Ligase</keyword>
<dbReference type="Proteomes" id="UP001233172">
    <property type="component" value="Unassembled WGS sequence"/>
</dbReference>
<evidence type="ECO:0000313" key="2">
    <source>
        <dbReference type="Proteomes" id="UP001233172"/>
    </source>
</evidence>
<organism evidence="1 2">
    <name type="scientific">Biomphalaria pfeifferi</name>
    <name type="common">Bloodfluke planorb</name>
    <name type="synonym">Freshwater snail</name>
    <dbReference type="NCBI Taxonomy" id="112525"/>
    <lineage>
        <taxon>Eukaryota</taxon>
        <taxon>Metazoa</taxon>
        <taxon>Spiralia</taxon>
        <taxon>Lophotrochozoa</taxon>
        <taxon>Mollusca</taxon>
        <taxon>Gastropoda</taxon>
        <taxon>Heterobranchia</taxon>
        <taxon>Euthyneura</taxon>
        <taxon>Panpulmonata</taxon>
        <taxon>Hygrophila</taxon>
        <taxon>Lymnaeoidea</taxon>
        <taxon>Planorbidae</taxon>
        <taxon>Biomphalaria</taxon>
    </lineage>
</organism>
<reference evidence="1" key="2">
    <citation type="submission" date="2023-04" db="EMBL/GenBank/DDBJ databases">
        <authorList>
            <person name="Bu L."/>
            <person name="Lu L."/>
            <person name="Laidemitt M.R."/>
            <person name="Zhang S.M."/>
            <person name="Mutuku M."/>
            <person name="Mkoji G."/>
            <person name="Steinauer M."/>
            <person name="Loker E.S."/>
        </authorList>
    </citation>
    <scope>NUCLEOTIDE SEQUENCE</scope>
    <source>
        <strain evidence="1">KasaAsao</strain>
        <tissue evidence="1">Whole Snail</tissue>
    </source>
</reference>
<name>A0AAD8C8N3_BIOPF</name>
<dbReference type="SUPFAM" id="SSF56801">
    <property type="entry name" value="Acetyl-CoA synthetase-like"/>
    <property type="match status" value="1"/>
</dbReference>
<keyword evidence="2" id="KW-1185">Reference proteome</keyword>
<dbReference type="InterPro" id="IPR042099">
    <property type="entry name" value="ANL_N_sf"/>
</dbReference>
<accession>A0AAD8C8N3</accession>
<evidence type="ECO:0000313" key="1">
    <source>
        <dbReference type="EMBL" id="KAK0067703.1"/>
    </source>
</evidence>
<dbReference type="GO" id="GO:0016874">
    <property type="term" value="F:ligase activity"/>
    <property type="evidence" value="ECO:0007669"/>
    <property type="project" value="UniProtKB-KW"/>
</dbReference>
<dbReference type="EMBL" id="JASAOG010000006">
    <property type="protein sequence ID" value="KAK0067703.1"/>
    <property type="molecule type" value="Genomic_DNA"/>
</dbReference>
<proteinExistence type="predicted"/>
<reference evidence="1" key="1">
    <citation type="journal article" date="2023" name="PLoS Negl. Trop. Dis.">
        <title>A genome sequence for Biomphalaria pfeifferi, the major vector snail for the human-infecting parasite Schistosoma mansoni.</title>
        <authorList>
            <person name="Bu L."/>
            <person name="Lu L."/>
            <person name="Laidemitt M.R."/>
            <person name="Zhang S.M."/>
            <person name="Mutuku M."/>
            <person name="Mkoji G."/>
            <person name="Steinauer M."/>
            <person name="Loker E.S."/>
        </authorList>
    </citation>
    <scope>NUCLEOTIDE SEQUENCE</scope>
    <source>
        <strain evidence="1">KasaAsao</strain>
    </source>
</reference>